<feature type="domain" description="Retrovirus-related Pol polyprotein from transposon TNT 1-94-like beta-barrel" evidence="1">
    <location>
        <begin position="28"/>
        <end position="85"/>
    </location>
</feature>
<proteinExistence type="predicted"/>
<dbReference type="AlphaFoldDB" id="A0A8X6FB06"/>
<dbReference type="EMBL" id="BMAO01021450">
    <property type="protein sequence ID" value="GFQ74576.1"/>
    <property type="molecule type" value="Genomic_DNA"/>
</dbReference>
<evidence type="ECO:0000313" key="2">
    <source>
        <dbReference type="EMBL" id="GFQ74576.1"/>
    </source>
</evidence>
<protein>
    <recommendedName>
        <fullName evidence="1">Retrovirus-related Pol polyprotein from transposon TNT 1-94-like beta-barrel domain-containing protein</fullName>
    </recommendedName>
</protein>
<dbReference type="Proteomes" id="UP000887116">
    <property type="component" value="Unassembled WGS sequence"/>
</dbReference>
<dbReference type="Pfam" id="PF22936">
    <property type="entry name" value="Pol_BBD"/>
    <property type="match status" value="1"/>
</dbReference>
<comment type="caution">
    <text evidence="2">The sequence shown here is derived from an EMBL/GenBank/DDBJ whole genome shotgun (WGS) entry which is preliminary data.</text>
</comment>
<keyword evidence="3" id="KW-1185">Reference proteome</keyword>
<organism evidence="2 3">
    <name type="scientific">Trichonephila clavata</name>
    <name type="common">Joro spider</name>
    <name type="synonym">Nephila clavata</name>
    <dbReference type="NCBI Taxonomy" id="2740835"/>
    <lineage>
        <taxon>Eukaryota</taxon>
        <taxon>Metazoa</taxon>
        <taxon>Ecdysozoa</taxon>
        <taxon>Arthropoda</taxon>
        <taxon>Chelicerata</taxon>
        <taxon>Arachnida</taxon>
        <taxon>Araneae</taxon>
        <taxon>Araneomorphae</taxon>
        <taxon>Entelegynae</taxon>
        <taxon>Araneoidea</taxon>
        <taxon>Nephilidae</taxon>
        <taxon>Trichonephila</taxon>
    </lineage>
</organism>
<name>A0A8X6FB06_TRICU</name>
<evidence type="ECO:0000313" key="3">
    <source>
        <dbReference type="Proteomes" id="UP000887116"/>
    </source>
</evidence>
<dbReference type="OrthoDB" id="7548346at2759"/>
<dbReference type="InterPro" id="IPR054722">
    <property type="entry name" value="PolX-like_BBD"/>
</dbReference>
<sequence>MERTLGFLIQQLPPIFAAKRTFYKTFNMRMTVAVGGVTCEIKGTGTVSMLFQNEGESEIVDFKNVLYSPNLQRNLISGFLIDKAGSNFICKNGQINVYDK</sequence>
<gene>
    <name evidence="2" type="primary">AVEN_76092_1</name>
    <name evidence="2" type="ORF">TNCT_309971</name>
</gene>
<reference evidence="2" key="1">
    <citation type="submission" date="2020-07" db="EMBL/GenBank/DDBJ databases">
        <title>Multicomponent nature underlies the extraordinary mechanical properties of spider dragline silk.</title>
        <authorList>
            <person name="Kono N."/>
            <person name="Nakamura H."/>
            <person name="Mori M."/>
            <person name="Yoshida Y."/>
            <person name="Ohtoshi R."/>
            <person name="Malay A.D."/>
            <person name="Moran D.A.P."/>
            <person name="Tomita M."/>
            <person name="Numata K."/>
            <person name="Arakawa K."/>
        </authorList>
    </citation>
    <scope>NUCLEOTIDE SEQUENCE</scope>
</reference>
<accession>A0A8X6FB06</accession>
<evidence type="ECO:0000259" key="1">
    <source>
        <dbReference type="Pfam" id="PF22936"/>
    </source>
</evidence>